<evidence type="ECO:0000256" key="4">
    <source>
        <dbReference type="ARBA" id="ARBA00023136"/>
    </source>
</evidence>
<organism evidence="9 10">
    <name type="scientific">Symbiodinium natans</name>
    <dbReference type="NCBI Taxonomy" id="878477"/>
    <lineage>
        <taxon>Eukaryota</taxon>
        <taxon>Sar</taxon>
        <taxon>Alveolata</taxon>
        <taxon>Dinophyceae</taxon>
        <taxon>Suessiales</taxon>
        <taxon>Symbiodiniaceae</taxon>
        <taxon>Symbiodinium</taxon>
    </lineage>
</organism>
<dbReference type="InterPro" id="IPR013122">
    <property type="entry name" value="PKD1_2_channel"/>
</dbReference>
<feature type="domain" description="YHYH" evidence="8">
    <location>
        <begin position="309"/>
        <end position="383"/>
    </location>
</feature>
<name>A0A812VBD1_9DINO</name>
<evidence type="ECO:0000259" key="8">
    <source>
        <dbReference type="Pfam" id="PF14240"/>
    </source>
</evidence>
<dbReference type="Gene3D" id="1.10.287.70">
    <property type="match status" value="1"/>
</dbReference>
<feature type="compositionally biased region" description="Low complexity" evidence="5">
    <location>
        <begin position="208"/>
        <end position="231"/>
    </location>
</feature>
<feature type="compositionally biased region" description="Basic and acidic residues" evidence="5">
    <location>
        <begin position="234"/>
        <end position="244"/>
    </location>
</feature>
<accession>A0A812VBD1</accession>
<dbReference type="PANTHER" id="PTHR10877:SF183">
    <property type="entry name" value="AT14535P-RELATED"/>
    <property type="match status" value="1"/>
</dbReference>
<comment type="caution">
    <text evidence="9">The sequence shown here is derived from an EMBL/GenBank/DDBJ whole genome shotgun (WGS) entry which is preliminary data.</text>
</comment>
<reference evidence="9" key="1">
    <citation type="submission" date="2021-02" db="EMBL/GenBank/DDBJ databases">
        <authorList>
            <person name="Dougan E. K."/>
            <person name="Rhodes N."/>
            <person name="Thang M."/>
            <person name="Chan C."/>
        </authorList>
    </citation>
    <scope>NUCLEOTIDE SEQUENCE</scope>
</reference>
<proteinExistence type="predicted"/>
<dbReference type="Pfam" id="PF08016">
    <property type="entry name" value="PKD_channel"/>
    <property type="match status" value="1"/>
</dbReference>
<keyword evidence="3 6" id="KW-1133">Transmembrane helix</keyword>
<dbReference type="PANTHER" id="PTHR10877">
    <property type="entry name" value="POLYCYSTIN FAMILY MEMBER"/>
    <property type="match status" value="1"/>
</dbReference>
<dbReference type="Pfam" id="PF14240">
    <property type="entry name" value="YHYH"/>
    <property type="match status" value="1"/>
</dbReference>
<evidence type="ECO:0000313" key="10">
    <source>
        <dbReference type="Proteomes" id="UP000604046"/>
    </source>
</evidence>
<evidence type="ECO:0000256" key="6">
    <source>
        <dbReference type="SAM" id="Phobius"/>
    </source>
</evidence>
<keyword evidence="10" id="KW-1185">Reference proteome</keyword>
<comment type="subcellular location">
    <subcellularLocation>
        <location evidence="1">Membrane</location>
        <topology evidence="1">Multi-pass membrane protein</topology>
    </subcellularLocation>
</comment>
<gene>
    <name evidence="9" type="primary">pkd2</name>
    <name evidence="9" type="ORF">SNAT2548_LOCUS34641</name>
</gene>
<evidence type="ECO:0000256" key="5">
    <source>
        <dbReference type="SAM" id="MobiDB-lite"/>
    </source>
</evidence>
<dbReference type="InterPro" id="IPR025924">
    <property type="entry name" value="YHYH_dom"/>
</dbReference>
<feature type="domain" description="Polycystin cation channel PKD1/PKD2" evidence="7">
    <location>
        <begin position="840"/>
        <end position="984"/>
    </location>
</feature>
<keyword evidence="2 6" id="KW-0812">Transmembrane</keyword>
<protein>
    <submittedName>
        <fullName evidence="9">Pkd2 protein</fullName>
    </submittedName>
</protein>
<evidence type="ECO:0000256" key="2">
    <source>
        <dbReference type="ARBA" id="ARBA00022692"/>
    </source>
</evidence>
<evidence type="ECO:0000256" key="1">
    <source>
        <dbReference type="ARBA" id="ARBA00004141"/>
    </source>
</evidence>
<dbReference type="EMBL" id="CAJNDS010002821">
    <property type="protein sequence ID" value="CAE7609401.1"/>
    <property type="molecule type" value="Genomic_DNA"/>
</dbReference>
<dbReference type="OrthoDB" id="536979at2759"/>
<evidence type="ECO:0000313" key="9">
    <source>
        <dbReference type="EMBL" id="CAE7609401.1"/>
    </source>
</evidence>
<sequence>MDGEDGMRSPRPADTPRSSMFAEVVTSVVSQNGGSSVAKVFASDTDYFHADDSGLDREILRKRVGLEHKMLSMLPRLSFFIACFGLFIAIQQVEYDPTNFSGIHLRLNDHFHLDNVYGIRQIPELIEYLDTFVISNAQLDPLNIYHWCAEDDALPTPVGKIRCRRDQGEIPDKAFLDHYNVYNQRIQDAQSEALLSMVQELRDALITNDNSDNNSSNNSNGSSSSNSSSGSWRRLKEDEREAKAAKSPRAPRQRRASASLRPPQVASSEAASATNRPYTLANTSGIVGFALNGVLLIGAHHHHGHSMPTSWHFDDCGGHVDTNGLYHYHFPASCYLSTQGLASPGRTDWWTQPDPMAFWPILSKPSPVLGYALDGVPIHGPYGRDGRLVDVSELDECNGRWDMNANGEKEYHYVWSVAEPFLPQCFRLRPAQVAFEDPSKPCRVRGEPSLSMAAPKGTSSKAEWLLLSHGCPDHPYFNNPTKVAGVAKVLDSNERVPSVGATECHAGGNHNASHARGGSCTSGFSTSSYDGILRSLQSTDANGTGDGVLDVFNPCAAVFDSGNGDSDDGVTDVFNPCAAVFDTEDSNGVPDLFVRYRPFSMTASSVGFPFICQSRNVEKDCDSQFVDNYNAQKPNPVYNEPLNAPRDSSILRCRGEEYSAESHVGFTPSVRDGIPYYCVFLDDNILTTIREFEWIDDLTRDIFVASFIYFPNADAVSLLRLDFSFEDTGRIVADRRINTHSVLQDAPRWTTYLALQSTFLILIYARVLFILCRCCRAKVHRRITYDCLLTVLLGAFGTQDLLYRLVGEDTTMTGLISLVNRILSVEDPSSQKAVAMVINDSFETLNVIKDAVAYQELMKLLAYFLVFMCLLRLIQYMEVHPKVDLISRTVIVAAGDMFHFCLIFIIFFAILAWLAHWSFGPDKIMFSTFRIAANTCFQMLIGEYPFEDEWTEGWLQKIWYILYTFLLFLVSLNILLAIIVESFLRVKQETEGRLEVKSLVVDLLSLPLKALIGFHHRWPTTRALYFHLEVWLSHRDTVVRFRSTAEKTEYIRDYGGLESPP</sequence>
<dbReference type="Proteomes" id="UP000604046">
    <property type="component" value="Unassembled WGS sequence"/>
</dbReference>
<evidence type="ECO:0000256" key="3">
    <source>
        <dbReference type="ARBA" id="ARBA00022989"/>
    </source>
</evidence>
<feature type="transmembrane region" description="Helical" evidence="6">
    <location>
        <begin position="958"/>
        <end position="980"/>
    </location>
</feature>
<feature type="transmembrane region" description="Helical" evidence="6">
    <location>
        <begin position="860"/>
        <end position="877"/>
    </location>
</feature>
<evidence type="ECO:0000259" key="7">
    <source>
        <dbReference type="Pfam" id="PF08016"/>
    </source>
</evidence>
<feature type="region of interest" description="Disordered" evidence="5">
    <location>
        <begin position="207"/>
        <end position="273"/>
    </location>
</feature>
<dbReference type="InterPro" id="IPR051223">
    <property type="entry name" value="Polycystin"/>
</dbReference>
<feature type="transmembrane region" description="Helical" evidence="6">
    <location>
        <begin position="897"/>
        <end position="915"/>
    </location>
</feature>
<feature type="transmembrane region" description="Helical" evidence="6">
    <location>
        <begin position="749"/>
        <end position="772"/>
    </location>
</feature>
<dbReference type="AlphaFoldDB" id="A0A812VBD1"/>
<keyword evidence="4 6" id="KW-0472">Membrane</keyword>
<dbReference type="GO" id="GO:0016020">
    <property type="term" value="C:membrane"/>
    <property type="evidence" value="ECO:0007669"/>
    <property type="project" value="UniProtKB-SubCell"/>
</dbReference>